<accession>A0A642VBC6</accession>
<comment type="caution">
    <text evidence="2">The sequence shown here is derived from an EMBL/GenBank/DDBJ whole genome shotgun (WGS) entry which is preliminary data.</text>
</comment>
<evidence type="ECO:0000256" key="1">
    <source>
        <dbReference type="SAM" id="MobiDB-lite"/>
    </source>
</evidence>
<dbReference type="SUPFAM" id="SSF53474">
    <property type="entry name" value="alpha/beta-Hydrolases"/>
    <property type="match status" value="1"/>
</dbReference>
<feature type="compositionally biased region" description="Low complexity" evidence="1">
    <location>
        <begin position="103"/>
        <end position="112"/>
    </location>
</feature>
<feature type="compositionally biased region" description="Low complexity" evidence="1">
    <location>
        <begin position="80"/>
        <end position="94"/>
    </location>
</feature>
<feature type="compositionally biased region" description="Basic and acidic residues" evidence="1">
    <location>
        <begin position="130"/>
        <end position="145"/>
    </location>
</feature>
<dbReference type="AlphaFoldDB" id="A0A642VBC6"/>
<feature type="compositionally biased region" description="Basic residues" evidence="1">
    <location>
        <begin position="7"/>
        <end position="19"/>
    </location>
</feature>
<feature type="region of interest" description="Disordered" evidence="1">
    <location>
        <begin position="531"/>
        <end position="575"/>
    </location>
</feature>
<evidence type="ECO:0000313" key="3">
    <source>
        <dbReference type="Proteomes" id="UP000761534"/>
    </source>
</evidence>
<feature type="compositionally biased region" description="Basic and acidic residues" evidence="1">
    <location>
        <begin position="21"/>
        <end position="36"/>
    </location>
</feature>
<feature type="compositionally biased region" description="Polar residues" evidence="1">
    <location>
        <begin position="535"/>
        <end position="560"/>
    </location>
</feature>
<sequence length="703" mass="78796">MKSISTKLKKILQPKKSGKKPNGDSETRNVVDDIVRKPSTRKQSSNDNVHSISNSRITEYESNVAPVRRQSVLLPEPPISTTNTVQQTPTSTSSGPKESNMFSSEETQTPPSSEEEEEDYSEDDEEADDQVGRLESDSALHRPELGSRNASHASRRSRLDAEDASSIIGGRSVDQQSLNHPEAEYRDPEESPENQEQKIFSFSLPFNNPLANFELRNLTSRTFSLFRGEGEDTSTFSDPYQLASINSHQEELLYQKIHDQDNTRLRAVKHAFTPNISIDSLNPLTPTKPDGFPQIDGDVIILGGYRGSILRDAQTKRRVWIPIRVGLNIRKIDLSVGLRDIDEYEMEKYIYPDGMLTHIGPVDVSRKLIRKLSAQLKCNVHEFAYDWRLSPDISSAKLVKLIKSLHEKNRNNPNYKGPIIIAHSMGGLIAHHAMQFNTELVRGVLYAGSPSSCPNILGPLRYGDSVLLSSRVLTAQVNFLMRSSFVFLPLNGRCFVDRSDSSRRYDLDFFDVNTWIEYGFSPCVNKSLEVRRTQTKSQPVTPEQRASQPASDTMQPTTSPHVRKRSDTFNSPNPELIPFEDAVEYLDRTLKRTKKFLEELQYDETKASRYPPLAVLYGYGVPTLRGARVNGIQGIKVGDYSDLVFGAGDGVVYQKSLMPVDIGYDVVAKVPSERGHVSLLNDIDGVGKALTAILDEEQNRTSS</sequence>
<gene>
    <name evidence="2" type="ORF">TRICI_002912</name>
</gene>
<dbReference type="EMBL" id="SWFS01000201">
    <property type="protein sequence ID" value="KAA8914414.1"/>
    <property type="molecule type" value="Genomic_DNA"/>
</dbReference>
<dbReference type="OrthoDB" id="10250441at2759"/>
<dbReference type="Gene3D" id="3.40.50.1820">
    <property type="entry name" value="alpha/beta hydrolase"/>
    <property type="match status" value="1"/>
</dbReference>
<protein>
    <submittedName>
        <fullName evidence="2">Uncharacterized protein</fullName>
    </submittedName>
</protein>
<keyword evidence="3" id="KW-1185">Reference proteome</keyword>
<organism evidence="2 3">
    <name type="scientific">Trichomonascus ciferrii</name>
    <dbReference type="NCBI Taxonomy" id="44093"/>
    <lineage>
        <taxon>Eukaryota</taxon>
        <taxon>Fungi</taxon>
        <taxon>Dikarya</taxon>
        <taxon>Ascomycota</taxon>
        <taxon>Saccharomycotina</taxon>
        <taxon>Dipodascomycetes</taxon>
        <taxon>Dipodascales</taxon>
        <taxon>Trichomonascaceae</taxon>
        <taxon>Trichomonascus</taxon>
        <taxon>Trichomonascus ciferrii complex</taxon>
    </lineage>
</organism>
<dbReference type="VEuPathDB" id="FungiDB:TRICI_002912"/>
<feature type="compositionally biased region" description="Polar residues" evidence="1">
    <location>
        <begin position="41"/>
        <end position="61"/>
    </location>
</feature>
<feature type="compositionally biased region" description="Acidic residues" evidence="1">
    <location>
        <begin position="113"/>
        <end position="129"/>
    </location>
</feature>
<dbReference type="InterPro" id="IPR029058">
    <property type="entry name" value="AB_hydrolase_fold"/>
</dbReference>
<proteinExistence type="predicted"/>
<feature type="region of interest" description="Disordered" evidence="1">
    <location>
        <begin position="1"/>
        <end position="195"/>
    </location>
</feature>
<dbReference type="PANTHER" id="PTHR11440">
    <property type="entry name" value="LECITHIN-CHOLESTEROL ACYLTRANSFERASE-RELATED"/>
    <property type="match status" value="1"/>
</dbReference>
<reference evidence="2" key="1">
    <citation type="journal article" date="2019" name="G3 (Bethesda)">
        <title>Genome Assemblies of Two Rare Opportunistic Yeast Pathogens: Diutina rugosa (syn. Candida rugosa) and Trichomonascus ciferrii (syn. Candida ciferrii).</title>
        <authorList>
            <person name="Mixao V."/>
            <person name="Saus E."/>
            <person name="Hansen A.P."/>
            <person name="Lass-Florl C."/>
            <person name="Gabaldon T."/>
        </authorList>
    </citation>
    <scope>NUCLEOTIDE SEQUENCE</scope>
    <source>
        <strain evidence="2">CBS 4856</strain>
    </source>
</reference>
<name>A0A642VBC6_9ASCO</name>
<dbReference type="Proteomes" id="UP000761534">
    <property type="component" value="Unassembled WGS sequence"/>
</dbReference>
<evidence type="ECO:0000313" key="2">
    <source>
        <dbReference type="EMBL" id="KAA8914414.1"/>
    </source>
</evidence>